<dbReference type="Pfam" id="PF01126">
    <property type="entry name" value="Heme_oxygenase"/>
    <property type="match status" value="1"/>
</dbReference>
<dbReference type="RefSeq" id="WP_128779156.1">
    <property type="nucleotide sequence ID" value="NZ_RYFI01000025.1"/>
</dbReference>
<evidence type="ECO:0000313" key="1">
    <source>
        <dbReference type="EMBL" id="RXF68507.1"/>
    </source>
</evidence>
<protein>
    <submittedName>
        <fullName evidence="1">Biliverdin-producing heme oxygenase</fullName>
    </submittedName>
</protein>
<gene>
    <name evidence="1" type="ORF">EK403_19630</name>
</gene>
<dbReference type="OrthoDB" id="9149607at2"/>
<dbReference type="EMBL" id="RYFI01000025">
    <property type="protein sequence ID" value="RXF68507.1"/>
    <property type="molecule type" value="Genomic_DNA"/>
</dbReference>
<dbReference type="CDD" id="cd19166">
    <property type="entry name" value="HemeO-bac"/>
    <property type="match status" value="1"/>
</dbReference>
<dbReference type="GO" id="GO:0006788">
    <property type="term" value="P:heme oxidation"/>
    <property type="evidence" value="ECO:0007669"/>
    <property type="project" value="InterPro"/>
</dbReference>
<accession>A0A4Q0M655</accession>
<dbReference type="AlphaFoldDB" id="A0A4Q0M655"/>
<comment type="caution">
    <text evidence="1">The sequence shown here is derived from an EMBL/GenBank/DDBJ whole genome shotgun (WGS) entry which is preliminary data.</text>
</comment>
<name>A0A4Q0M655_9HYPH</name>
<dbReference type="SUPFAM" id="SSF48613">
    <property type="entry name" value="Heme oxygenase-like"/>
    <property type="match status" value="1"/>
</dbReference>
<dbReference type="Proteomes" id="UP000289708">
    <property type="component" value="Unassembled WGS sequence"/>
</dbReference>
<keyword evidence="2" id="KW-1185">Reference proteome</keyword>
<dbReference type="GO" id="GO:0004392">
    <property type="term" value="F:heme oxygenase (decyclizing) activity"/>
    <property type="evidence" value="ECO:0007669"/>
    <property type="project" value="InterPro"/>
</dbReference>
<proteinExistence type="predicted"/>
<sequence length="200" mass="21996">MSDAAADLVDEKVETRSQRLKRATRDLHEALDQRMMQGDLFSDRTRYALFLAMQWRFHAEIAALYGAPDLIAIAPDLPSRRKLEEIENDISDVGAAVPAADLRPVDAGDRASGLGWLYVAEGSSLGAAFLLKEAEKLGLGAEFGARHLAAHPEGRGLHWRRFTQALDAAELTEDEEARAEASAVAAFRRVREIAEETLRG</sequence>
<dbReference type="InterPro" id="IPR016084">
    <property type="entry name" value="Haem_Oase-like_multi-hlx"/>
</dbReference>
<dbReference type="InterPro" id="IPR016053">
    <property type="entry name" value="Haem_Oase-like"/>
</dbReference>
<reference evidence="1 2" key="1">
    <citation type="submission" date="2018-12" db="EMBL/GenBank/DDBJ databases">
        <title>bacterium Hansschlegelia zhihuaiae S113.</title>
        <authorList>
            <person name="He J."/>
        </authorList>
    </citation>
    <scope>NUCLEOTIDE SEQUENCE [LARGE SCALE GENOMIC DNA]</scope>
    <source>
        <strain evidence="1 2">S 113</strain>
    </source>
</reference>
<organism evidence="1 2">
    <name type="scientific">Hansschlegelia zhihuaiae</name>
    <dbReference type="NCBI Taxonomy" id="405005"/>
    <lineage>
        <taxon>Bacteria</taxon>
        <taxon>Pseudomonadati</taxon>
        <taxon>Pseudomonadota</taxon>
        <taxon>Alphaproteobacteria</taxon>
        <taxon>Hyphomicrobiales</taxon>
        <taxon>Methylopilaceae</taxon>
        <taxon>Hansschlegelia</taxon>
    </lineage>
</organism>
<dbReference type="Gene3D" id="1.20.910.10">
    <property type="entry name" value="Heme oxygenase-like"/>
    <property type="match status" value="1"/>
</dbReference>
<evidence type="ECO:0000313" key="2">
    <source>
        <dbReference type="Proteomes" id="UP000289708"/>
    </source>
</evidence>